<sequence>MFVIAMTPRGRGGSRPRLAAAGLLTLATLAGTGAAHAGTAASRALPAGCSGTAPITCHYAVPPGSYDVAVSLGGGAAAGRTEMWVEARRLMLPATGTAAGAVATYAFTVDVRQPEGQPTGQGGTGNPGLDIRFTGPAPQVSAVSVKPATRPLVAHLAGDSTVCDQPTAPYTGWGQMVTAAVRPGAVIANHADSGESSGSFLGNAALFPALLSKVRANDPVFIQFGHNDKQTGASAFRNNLTTMITQVRAKGGVPVLVTPPVRRLFDGDRLTPTALHVNGAGVNLPGEMRALGAARNVPVIDLTARSKALVESLGPTASAQLYLRSSVDGVTDNTHFSQYGATRIGGLVLQGVREQNLPLAAYLR</sequence>
<evidence type="ECO:0000256" key="3">
    <source>
        <dbReference type="SAM" id="SignalP"/>
    </source>
</evidence>
<dbReference type="InterPro" id="IPR037459">
    <property type="entry name" value="RhgT-like"/>
</dbReference>
<keyword evidence="6" id="KW-1185">Reference proteome</keyword>
<dbReference type="PANTHER" id="PTHR43695:SF1">
    <property type="entry name" value="RHAMNOGALACTURONAN ACETYLESTERASE"/>
    <property type="match status" value="1"/>
</dbReference>
<proteinExistence type="inferred from homology"/>
<evidence type="ECO:0000259" key="4">
    <source>
        <dbReference type="Pfam" id="PF13472"/>
    </source>
</evidence>
<organism evidence="5 6">
    <name type="scientific">Streptomyces changanensis</name>
    <dbReference type="NCBI Taxonomy" id="2964669"/>
    <lineage>
        <taxon>Bacteria</taxon>
        <taxon>Bacillati</taxon>
        <taxon>Actinomycetota</taxon>
        <taxon>Actinomycetes</taxon>
        <taxon>Kitasatosporales</taxon>
        <taxon>Streptomycetaceae</taxon>
        <taxon>Streptomyces</taxon>
    </lineage>
</organism>
<keyword evidence="3" id="KW-0732">Signal</keyword>
<reference evidence="5" key="1">
    <citation type="submission" date="2022-08" db="EMBL/GenBank/DDBJ databases">
        <title>Streptomyces changanensis sp. nov., an actinomycete isolated from soil.</title>
        <authorList>
            <person name="Wu H."/>
            <person name="Han L."/>
        </authorList>
    </citation>
    <scope>NUCLEOTIDE SEQUENCE</scope>
    <source>
        <strain evidence="5">HL-66</strain>
    </source>
</reference>
<protein>
    <submittedName>
        <fullName evidence="5">Rhamnogalacturonan acetylesterase</fullName>
    </submittedName>
</protein>
<gene>
    <name evidence="5" type="ORF">NRO40_02175</name>
</gene>
<dbReference type="Gene3D" id="3.40.50.1110">
    <property type="entry name" value="SGNH hydrolase"/>
    <property type="match status" value="1"/>
</dbReference>
<evidence type="ECO:0000313" key="5">
    <source>
        <dbReference type="EMBL" id="UUS29757.1"/>
    </source>
</evidence>
<dbReference type="InterPro" id="IPR008979">
    <property type="entry name" value="Galactose-bd-like_sf"/>
</dbReference>
<accession>A0ABY5MZM3</accession>
<evidence type="ECO:0000256" key="2">
    <source>
        <dbReference type="ARBA" id="ARBA00022801"/>
    </source>
</evidence>
<dbReference type="InterPro" id="IPR036514">
    <property type="entry name" value="SGNH_hydro_sf"/>
</dbReference>
<name>A0ABY5MZM3_9ACTN</name>
<dbReference type="SUPFAM" id="SSF52266">
    <property type="entry name" value="SGNH hydrolase"/>
    <property type="match status" value="1"/>
</dbReference>
<dbReference type="EMBL" id="CP102332">
    <property type="protein sequence ID" value="UUS29757.1"/>
    <property type="molecule type" value="Genomic_DNA"/>
</dbReference>
<feature type="domain" description="SGNH hydrolase-type esterase" evidence="4">
    <location>
        <begin position="158"/>
        <end position="315"/>
    </location>
</feature>
<dbReference type="Proteomes" id="UP001060150">
    <property type="component" value="Chromosome"/>
</dbReference>
<comment type="similarity">
    <text evidence="1">Belongs to the 'GDSL' lipolytic enzyme family.</text>
</comment>
<dbReference type="SUPFAM" id="SSF49785">
    <property type="entry name" value="Galactose-binding domain-like"/>
    <property type="match status" value="1"/>
</dbReference>
<feature type="signal peptide" evidence="3">
    <location>
        <begin position="1"/>
        <end position="37"/>
    </location>
</feature>
<dbReference type="Pfam" id="PF13472">
    <property type="entry name" value="Lipase_GDSL_2"/>
    <property type="match status" value="1"/>
</dbReference>
<keyword evidence="2" id="KW-0378">Hydrolase</keyword>
<evidence type="ECO:0000256" key="1">
    <source>
        <dbReference type="ARBA" id="ARBA00008668"/>
    </source>
</evidence>
<dbReference type="CDD" id="cd01821">
    <property type="entry name" value="Rhamnogalacturan_acetylesterase_like"/>
    <property type="match status" value="1"/>
</dbReference>
<dbReference type="InterPro" id="IPR013830">
    <property type="entry name" value="SGNH_hydro"/>
</dbReference>
<evidence type="ECO:0000313" key="6">
    <source>
        <dbReference type="Proteomes" id="UP001060150"/>
    </source>
</evidence>
<dbReference type="PANTHER" id="PTHR43695">
    <property type="entry name" value="PUTATIVE (AFU_ORTHOLOGUE AFUA_2G17250)-RELATED"/>
    <property type="match status" value="1"/>
</dbReference>
<feature type="chain" id="PRO_5047036909" evidence="3">
    <location>
        <begin position="38"/>
        <end position="364"/>
    </location>
</feature>